<dbReference type="EMBL" id="OC965261">
    <property type="protein sequence ID" value="CAD7665914.1"/>
    <property type="molecule type" value="Genomic_DNA"/>
</dbReference>
<name>A0A7R9MTS8_9ACAR</name>
<dbReference type="EMBL" id="CAJPVJ010050436">
    <property type="protein sequence ID" value="CAG2183049.1"/>
    <property type="molecule type" value="Genomic_DNA"/>
</dbReference>
<dbReference type="GO" id="GO:0006624">
    <property type="term" value="P:vacuolar protein processing"/>
    <property type="evidence" value="ECO:0007669"/>
    <property type="project" value="TreeGrafter"/>
</dbReference>
<gene>
    <name evidence="2" type="ORF">ONB1V03_LOCUS22470</name>
</gene>
<evidence type="ECO:0008006" key="4">
    <source>
        <dbReference type="Google" id="ProtNLM"/>
    </source>
</evidence>
<sequence>SNPTPGVVVNELNGTDVYKGVPKDYVGADVIPQNFLDVISGEAALEAKGKRVVKSGPKDNIFVYFMDHGSQGSVLFPKGYLYADDLNNRLKKMNQEQKFAKLVFYLEACDSGSMFEKHLPTDINVYAITSSRYNELSWMC</sequence>
<organism evidence="2">
    <name type="scientific">Oppiella nova</name>
    <dbReference type="NCBI Taxonomy" id="334625"/>
    <lineage>
        <taxon>Eukaryota</taxon>
        <taxon>Metazoa</taxon>
        <taxon>Ecdysozoa</taxon>
        <taxon>Arthropoda</taxon>
        <taxon>Chelicerata</taxon>
        <taxon>Arachnida</taxon>
        <taxon>Acari</taxon>
        <taxon>Acariformes</taxon>
        <taxon>Sarcoptiformes</taxon>
        <taxon>Oribatida</taxon>
        <taxon>Brachypylina</taxon>
        <taxon>Oppioidea</taxon>
        <taxon>Oppiidae</taxon>
        <taxon>Oppiella</taxon>
    </lineage>
</organism>
<keyword evidence="3" id="KW-1185">Reference proteome</keyword>
<dbReference type="Proteomes" id="UP000728032">
    <property type="component" value="Unassembled WGS sequence"/>
</dbReference>
<dbReference type="PRINTS" id="PR00776">
    <property type="entry name" value="HEMOGLOBNASE"/>
</dbReference>
<feature type="non-terminal residue" evidence="2">
    <location>
        <position position="1"/>
    </location>
</feature>
<reference evidence="2" key="1">
    <citation type="submission" date="2020-11" db="EMBL/GenBank/DDBJ databases">
        <authorList>
            <person name="Tran Van P."/>
        </authorList>
    </citation>
    <scope>NUCLEOTIDE SEQUENCE</scope>
</reference>
<accession>A0A7R9MTS8</accession>
<dbReference type="Gene3D" id="3.40.50.1460">
    <property type="match status" value="1"/>
</dbReference>
<dbReference type="GO" id="GO:0004197">
    <property type="term" value="F:cysteine-type endopeptidase activity"/>
    <property type="evidence" value="ECO:0007669"/>
    <property type="project" value="TreeGrafter"/>
</dbReference>
<evidence type="ECO:0000313" key="3">
    <source>
        <dbReference type="Proteomes" id="UP000728032"/>
    </source>
</evidence>
<dbReference type="AlphaFoldDB" id="A0A7R9MTS8"/>
<proteinExistence type="inferred from homology"/>
<feature type="non-terminal residue" evidence="2">
    <location>
        <position position="140"/>
    </location>
</feature>
<comment type="similarity">
    <text evidence="1">Belongs to the peptidase C13 family.</text>
</comment>
<evidence type="ECO:0000313" key="2">
    <source>
        <dbReference type="EMBL" id="CAD7665914.1"/>
    </source>
</evidence>
<dbReference type="GO" id="GO:0051603">
    <property type="term" value="P:proteolysis involved in protein catabolic process"/>
    <property type="evidence" value="ECO:0007669"/>
    <property type="project" value="TreeGrafter"/>
</dbReference>
<dbReference type="PANTHER" id="PTHR12000:SF42">
    <property type="entry name" value="LEGUMAIN"/>
    <property type="match status" value="1"/>
</dbReference>
<dbReference type="OrthoDB" id="192611at2759"/>
<dbReference type="Pfam" id="PF01650">
    <property type="entry name" value="Peptidase_C13"/>
    <property type="match status" value="1"/>
</dbReference>
<protein>
    <recommendedName>
        <fullName evidence="4">Legumain</fullName>
    </recommendedName>
</protein>
<dbReference type="InterPro" id="IPR001096">
    <property type="entry name" value="Peptidase_C13"/>
</dbReference>
<evidence type="ECO:0000256" key="1">
    <source>
        <dbReference type="ARBA" id="ARBA00009941"/>
    </source>
</evidence>
<dbReference type="PANTHER" id="PTHR12000">
    <property type="entry name" value="HEMOGLOBINASE FAMILY MEMBER"/>
    <property type="match status" value="1"/>
</dbReference>
<dbReference type="GO" id="GO:0005773">
    <property type="term" value="C:vacuole"/>
    <property type="evidence" value="ECO:0007669"/>
    <property type="project" value="GOC"/>
</dbReference>